<dbReference type="InterPro" id="IPR014729">
    <property type="entry name" value="Rossmann-like_a/b/a_fold"/>
</dbReference>
<evidence type="ECO:0000313" key="1">
    <source>
        <dbReference type="EMBL" id="MEM5346413.1"/>
    </source>
</evidence>
<dbReference type="Gene3D" id="3.40.50.620">
    <property type="entry name" value="HUPs"/>
    <property type="match status" value="1"/>
</dbReference>
<proteinExistence type="predicted"/>
<gene>
    <name evidence="1" type="ORF">V4C56_43220</name>
</gene>
<protein>
    <submittedName>
        <fullName evidence="1">tRNA glutamyl-Q(34) synthetase GluQRS</fullName>
    </submittedName>
</protein>
<keyword evidence="2" id="KW-1185">Reference proteome</keyword>
<accession>A0ABU9RHU9</accession>
<feature type="non-terminal residue" evidence="1">
    <location>
        <position position="1"/>
    </location>
</feature>
<evidence type="ECO:0000313" key="2">
    <source>
        <dbReference type="Proteomes" id="UP001481677"/>
    </source>
</evidence>
<dbReference type="Proteomes" id="UP001481677">
    <property type="component" value="Unassembled WGS sequence"/>
</dbReference>
<name>A0ABU9RHU9_9BURK</name>
<reference evidence="1 2" key="1">
    <citation type="submission" date="2024-01" db="EMBL/GenBank/DDBJ databases">
        <title>The diversity of rhizobia nodulating Mimosa spp. in eleven states of Brazil covering several biomes is determined by host plant, location, and edaphic factors.</title>
        <authorList>
            <person name="Rouws L."/>
            <person name="Barauna A."/>
            <person name="Beukes C."/>
            <person name="De Faria S.M."/>
            <person name="Gross E."/>
            <person name="Dos Reis Junior F.B."/>
            <person name="Simon M."/>
            <person name="Maluk M."/>
            <person name="Odee D.W."/>
            <person name="Kenicer G."/>
            <person name="Young J.P.W."/>
            <person name="Reis V.M."/>
            <person name="Zilli J."/>
            <person name="James E.K."/>
        </authorList>
    </citation>
    <scope>NUCLEOTIDE SEQUENCE [LARGE SCALE GENOMIC DNA]</scope>
    <source>
        <strain evidence="1 2">JPY530</strain>
    </source>
</reference>
<dbReference type="EMBL" id="JAZHGA010000206">
    <property type="protein sequence ID" value="MEM5346413.1"/>
    <property type="molecule type" value="Genomic_DNA"/>
</dbReference>
<sequence length="68" mass="7492">SYLHVPVVVNEIGEKLSKQSGAQAIDTGAPLEALRQAGMHLRLENNEGNVQDWLAHATENWRQRMAAA</sequence>
<comment type="caution">
    <text evidence="1">The sequence shown here is derived from an EMBL/GenBank/DDBJ whole genome shotgun (WGS) entry which is preliminary data.</text>
</comment>
<organism evidence="1 2">
    <name type="scientific">Paraburkholderia azotifigens</name>
    <dbReference type="NCBI Taxonomy" id="2057004"/>
    <lineage>
        <taxon>Bacteria</taxon>
        <taxon>Pseudomonadati</taxon>
        <taxon>Pseudomonadota</taxon>
        <taxon>Betaproteobacteria</taxon>
        <taxon>Burkholderiales</taxon>
        <taxon>Burkholderiaceae</taxon>
        <taxon>Paraburkholderia</taxon>
    </lineage>
</organism>